<dbReference type="PROSITE" id="PS51257">
    <property type="entry name" value="PROKAR_LIPOPROTEIN"/>
    <property type="match status" value="1"/>
</dbReference>
<evidence type="ECO:0000256" key="9">
    <source>
        <dbReference type="ARBA" id="ARBA00023235"/>
    </source>
</evidence>
<dbReference type="EC" id="5.1.3.3" evidence="11"/>
<keyword evidence="7" id="KW-0597">Phosphoprotein</keyword>
<dbReference type="GO" id="GO:0004034">
    <property type="term" value="F:aldose 1-epimerase activity"/>
    <property type="evidence" value="ECO:0007669"/>
    <property type="project" value="UniProtKB-EC"/>
</dbReference>
<reference evidence="16 17" key="1">
    <citation type="submission" date="2018-12" db="EMBL/GenBank/DDBJ databases">
        <title>The Draft Genome Sequence of the Soil Bacterium Pedobacter tournemirensis R1.</title>
        <authorList>
            <person name="He J."/>
        </authorList>
    </citation>
    <scope>NUCLEOTIDE SEQUENCE [LARGE SCALE GENOMIC DNA]</scope>
    <source>
        <strain evidence="16 17">R1</strain>
    </source>
</reference>
<evidence type="ECO:0000256" key="15">
    <source>
        <dbReference type="SAM" id="SignalP"/>
    </source>
</evidence>
<feature type="active site" description="Proton donor" evidence="12">
    <location>
        <position position="217"/>
    </location>
</feature>
<dbReference type="AlphaFoldDB" id="A0A4Q0M2R0"/>
<feature type="chain" id="PRO_5020439188" description="Aldose 1-epimerase" evidence="15">
    <location>
        <begin position="23"/>
        <end position="390"/>
    </location>
</feature>
<dbReference type="GO" id="GO:0005737">
    <property type="term" value="C:cytoplasm"/>
    <property type="evidence" value="ECO:0007669"/>
    <property type="project" value="UniProtKB-SubCell"/>
</dbReference>
<evidence type="ECO:0000313" key="17">
    <source>
        <dbReference type="Proteomes" id="UP000290848"/>
    </source>
</evidence>
<comment type="catalytic activity">
    <reaction evidence="11">
        <text>alpha-D-glucose = beta-D-glucose</text>
        <dbReference type="Rhea" id="RHEA:10264"/>
        <dbReference type="ChEBI" id="CHEBI:15903"/>
        <dbReference type="ChEBI" id="CHEBI:17925"/>
        <dbReference type="EC" id="5.1.3.3"/>
    </reaction>
</comment>
<comment type="caution">
    <text evidence="16">The sequence shown here is derived from an EMBL/GenBank/DDBJ whole genome shotgun (WGS) entry which is preliminary data.</text>
</comment>
<comment type="cofactor">
    <cofactor evidence="1">
        <name>Ca(2+)</name>
        <dbReference type="ChEBI" id="CHEBI:29108"/>
    </cofactor>
</comment>
<dbReference type="PIRSF" id="PIRSF005096">
    <property type="entry name" value="GALM"/>
    <property type="match status" value="1"/>
</dbReference>
<evidence type="ECO:0000256" key="14">
    <source>
        <dbReference type="PIRSR" id="PIRSR005096-3"/>
    </source>
</evidence>
<feature type="binding site" evidence="13">
    <location>
        <position position="289"/>
    </location>
    <ligand>
        <name>beta-D-galactose</name>
        <dbReference type="ChEBI" id="CHEBI:27667"/>
    </ligand>
</feature>
<comment type="pathway">
    <text evidence="3 11">Carbohydrate metabolism; hexose metabolism.</text>
</comment>
<protein>
    <recommendedName>
        <fullName evidence="11">Aldose 1-epimerase</fullName>
        <ecNumber evidence="11">5.1.3.3</ecNumber>
    </recommendedName>
</protein>
<keyword evidence="8" id="KW-0106">Calcium</keyword>
<organism evidence="16 17">
    <name type="scientific">Arcticibacter tournemirensis</name>
    <dbReference type="NCBI Taxonomy" id="699437"/>
    <lineage>
        <taxon>Bacteria</taxon>
        <taxon>Pseudomonadati</taxon>
        <taxon>Bacteroidota</taxon>
        <taxon>Sphingobacteriia</taxon>
        <taxon>Sphingobacteriales</taxon>
        <taxon>Sphingobacteriaceae</taxon>
        <taxon>Arcticibacter</taxon>
    </lineage>
</organism>
<dbReference type="PANTHER" id="PTHR10091:SF0">
    <property type="entry name" value="GALACTOSE MUTAROTASE"/>
    <property type="match status" value="1"/>
</dbReference>
<dbReference type="Gene3D" id="2.70.98.10">
    <property type="match status" value="1"/>
</dbReference>
<dbReference type="InterPro" id="IPR047215">
    <property type="entry name" value="Galactose_mutarotase-like"/>
</dbReference>
<dbReference type="Pfam" id="PF01263">
    <property type="entry name" value="Aldose_epim"/>
    <property type="match status" value="1"/>
</dbReference>
<feature type="active site" description="Proton acceptor" evidence="12">
    <location>
        <position position="355"/>
    </location>
</feature>
<dbReference type="UniPathway" id="UPA00242"/>
<evidence type="ECO:0000256" key="12">
    <source>
        <dbReference type="PIRSR" id="PIRSR005096-1"/>
    </source>
</evidence>
<evidence type="ECO:0000256" key="8">
    <source>
        <dbReference type="ARBA" id="ARBA00022837"/>
    </source>
</evidence>
<evidence type="ECO:0000256" key="6">
    <source>
        <dbReference type="ARBA" id="ARBA00022490"/>
    </source>
</evidence>
<evidence type="ECO:0000256" key="13">
    <source>
        <dbReference type="PIRSR" id="PIRSR005096-2"/>
    </source>
</evidence>
<proteinExistence type="inferred from homology"/>
<keyword evidence="10 11" id="KW-0119">Carbohydrate metabolism</keyword>
<dbReference type="InterPro" id="IPR008183">
    <property type="entry name" value="Aldose_1/G6P_1-epimerase"/>
</dbReference>
<evidence type="ECO:0000256" key="10">
    <source>
        <dbReference type="ARBA" id="ARBA00023277"/>
    </source>
</evidence>
<evidence type="ECO:0000256" key="3">
    <source>
        <dbReference type="ARBA" id="ARBA00005028"/>
    </source>
</evidence>
<evidence type="ECO:0000256" key="11">
    <source>
        <dbReference type="PIRNR" id="PIRNR005096"/>
    </source>
</evidence>
<sequence length="390" mass="42737">MKIQLKTPWLYAACLLALGACNNPSKQQKTSNMTDSQTAAIPSKEAFQKTIDGKKTDLFILKNNSNAKVAITNYGGRVVSLLVPDKNGKVIDIVNGFDNVDDYTKGGDTYFGALIGRYGNRIAKGKFSLDGKEYTLATNNAPNALHGGPKGFSRVVWDAKQLSDNQLELTYHAKDGEEGYPGNLHVKVTYTLTGSNDLEIDYEATTDKKTVLNLTNHSFFNLNGEGSGTINNHLMQIFADRYTPVDSTLIPTGKLESVDGTPFDFRNPTAIGARVEQENTQLKYGKGYDHNFVIADKKSSVLKRAATVVGDKSGIVMDVLTKEPGIQFYGGNFLDGSHTLKNSTKDEHRTAFCLETQHFPDSPNQPSFPSTVLNPGETYKTTTVYKFSAK</sequence>
<keyword evidence="9 11" id="KW-0413">Isomerase</keyword>
<dbReference type="GO" id="GO:0030246">
    <property type="term" value="F:carbohydrate binding"/>
    <property type="evidence" value="ECO:0007669"/>
    <property type="project" value="InterPro"/>
</dbReference>
<feature type="binding site" evidence="14">
    <location>
        <begin position="120"/>
        <end position="121"/>
    </location>
    <ligand>
        <name>beta-D-galactose</name>
        <dbReference type="ChEBI" id="CHEBI:27667"/>
    </ligand>
</feature>
<evidence type="ECO:0000256" key="1">
    <source>
        <dbReference type="ARBA" id="ARBA00001913"/>
    </source>
</evidence>
<dbReference type="FunFam" id="2.70.98.10:FF:000003">
    <property type="entry name" value="Aldose 1-epimerase"/>
    <property type="match status" value="1"/>
</dbReference>
<dbReference type="InterPro" id="IPR015443">
    <property type="entry name" value="Aldose_1-epimerase"/>
</dbReference>
<comment type="subcellular location">
    <subcellularLocation>
        <location evidence="2">Cytoplasm</location>
    </subcellularLocation>
</comment>
<evidence type="ECO:0000256" key="2">
    <source>
        <dbReference type="ARBA" id="ARBA00004496"/>
    </source>
</evidence>
<comment type="subunit">
    <text evidence="5">Monomer.</text>
</comment>
<evidence type="ECO:0000256" key="5">
    <source>
        <dbReference type="ARBA" id="ARBA00011245"/>
    </source>
</evidence>
<dbReference type="SUPFAM" id="SSF74650">
    <property type="entry name" value="Galactose mutarotase-like"/>
    <property type="match status" value="1"/>
</dbReference>
<dbReference type="NCBIfam" id="NF008277">
    <property type="entry name" value="PRK11055.1"/>
    <property type="match status" value="1"/>
</dbReference>
<evidence type="ECO:0000256" key="4">
    <source>
        <dbReference type="ARBA" id="ARBA00006206"/>
    </source>
</evidence>
<dbReference type="Proteomes" id="UP000290848">
    <property type="component" value="Unassembled WGS sequence"/>
</dbReference>
<dbReference type="GO" id="GO:0006006">
    <property type="term" value="P:glucose metabolic process"/>
    <property type="evidence" value="ECO:0007669"/>
    <property type="project" value="TreeGrafter"/>
</dbReference>
<evidence type="ECO:0000313" key="16">
    <source>
        <dbReference type="EMBL" id="RXF67167.1"/>
    </source>
</evidence>
<accession>A0A4Q0M2R0</accession>
<dbReference type="EMBL" id="RXOC01000020">
    <property type="protein sequence ID" value="RXF67167.1"/>
    <property type="molecule type" value="Genomic_DNA"/>
</dbReference>
<dbReference type="PANTHER" id="PTHR10091">
    <property type="entry name" value="ALDOSE-1-EPIMERASE"/>
    <property type="match status" value="1"/>
</dbReference>
<dbReference type="CDD" id="cd09019">
    <property type="entry name" value="galactose_mutarotase_like"/>
    <property type="match status" value="1"/>
</dbReference>
<keyword evidence="15" id="KW-0732">Signal</keyword>
<dbReference type="InterPro" id="IPR011013">
    <property type="entry name" value="Gal_mutarotase_sf_dom"/>
</dbReference>
<feature type="signal peptide" evidence="15">
    <location>
        <begin position="1"/>
        <end position="22"/>
    </location>
</feature>
<gene>
    <name evidence="16" type="ORF">EKH83_20575</name>
</gene>
<name>A0A4Q0M2R0_9SPHI</name>
<dbReference type="GO" id="GO:0033499">
    <property type="term" value="P:galactose catabolic process via UDP-galactose, Leloir pathway"/>
    <property type="evidence" value="ECO:0007669"/>
    <property type="project" value="TreeGrafter"/>
</dbReference>
<dbReference type="InterPro" id="IPR014718">
    <property type="entry name" value="GH-type_carb-bd"/>
</dbReference>
<comment type="similarity">
    <text evidence="4 11">Belongs to the aldose epimerase family.</text>
</comment>
<keyword evidence="6" id="KW-0963">Cytoplasm</keyword>
<evidence type="ECO:0000256" key="7">
    <source>
        <dbReference type="ARBA" id="ARBA00022553"/>
    </source>
</evidence>